<dbReference type="GO" id="GO:0032259">
    <property type="term" value="P:methylation"/>
    <property type="evidence" value="ECO:0007669"/>
    <property type="project" value="UniProtKB-KW"/>
</dbReference>
<dbReference type="SUPFAM" id="SSF75217">
    <property type="entry name" value="alpha/beta knot"/>
    <property type="match status" value="1"/>
</dbReference>
<dbReference type="SUPFAM" id="SSF55315">
    <property type="entry name" value="L30e-like"/>
    <property type="match status" value="1"/>
</dbReference>
<name>A0A518CSI6_9PLAN</name>
<dbReference type="InterPro" id="IPR001537">
    <property type="entry name" value="SpoU_MeTrfase"/>
</dbReference>
<dbReference type="RefSeq" id="WP_144998169.1">
    <property type="nucleotide sequence ID" value="NZ_CP036281.1"/>
</dbReference>
<dbReference type="Proteomes" id="UP000317178">
    <property type="component" value="Chromosome"/>
</dbReference>
<dbReference type="KEGG" id="plon:Pla110_39520"/>
<dbReference type="CDD" id="cd18095">
    <property type="entry name" value="SpoU-like_rRNA-MTase"/>
    <property type="match status" value="1"/>
</dbReference>
<dbReference type="EMBL" id="CP036281">
    <property type="protein sequence ID" value="QDU82197.1"/>
    <property type="molecule type" value="Genomic_DNA"/>
</dbReference>
<evidence type="ECO:0000259" key="3">
    <source>
        <dbReference type="Pfam" id="PF00588"/>
    </source>
</evidence>
<dbReference type="InterPro" id="IPR029026">
    <property type="entry name" value="tRNA_m1G_MTases_N"/>
</dbReference>
<evidence type="ECO:0000256" key="2">
    <source>
        <dbReference type="ARBA" id="ARBA00022679"/>
    </source>
</evidence>
<evidence type="ECO:0000313" key="4">
    <source>
        <dbReference type="EMBL" id="QDU82197.1"/>
    </source>
</evidence>
<keyword evidence="2 4" id="KW-0808">Transferase</keyword>
<keyword evidence="1 4" id="KW-0489">Methyltransferase</keyword>
<dbReference type="GO" id="GO:0008173">
    <property type="term" value="F:RNA methyltransferase activity"/>
    <property type="evidence" value="ECO:0007669"/>
    <property type="project" value="InterPro"/>
</dbReference>
<dbReference type="InterPro" id="IPR051259">
    <property type="entry name" value="rRNA_Methyltransferase"/>
</dbReference>
<dbReference type="Gene3D" id="3.30.1330.30">
    <property type="match status" value="1"/>
</dbReference>
<proteinExistence type="predicted"/>
<feature type="domain" description="tRNA/rRNA methyltransferase SpoU type" evidence="3">
    <location>
        <begin position="124"/>
        <end position="266"/>
    </location>
</feature>
<organism evidence="4 5">
    <name type="scientific">Polystyrenella longa</name>
    <dbReference type="NCBI Taxonomy" id="2528007"/>
    <lineage>
        <taxon>Bacteria</taxon>
        <taxon>Pseudomonadati</taxon>
        <taxon>Planctomycetota</taxon>
        <taxon>Planctomycetia</taxon>
        <taxon>Planctomycetales</taxon>
        <taxon>Planctomycetaceae</taxon>
        <taxon>Polystyrenella</taxon>
    </lineage>
</organism>
<keyword evidence="5" id="KW-1185">Reference proteome</keyword>
<dbReference type="PANTHER" id="PTHR43191:SF12">
    <property type="entry name" value="RRNA METHYLASE"/>
    <property type="match status" value="1"/>
</dbReference>
<dbReference type="GO" id="GO:0003723">
    <property type="term" value="F:RNA binding"/>
    <property type="evidence" value="ECO:0007669"/>
    <property type="project" value="InterPro"/>
</dbReference>
<dbReference type="InterPro" id="IPR029064">
    <property type="entry name" value="Ribosomal_eL30-like_sf"/>
</dbReference>
<protein>
    <submittedName>
        <fullName evidence="4">23S rRNA methyltransferase</fullName>
        <ecNumber evidence="4">2.1.1.-</ecNumber>
    </submittedName>
</protein>
<evidence type="ECO:0000256" key="1">
    <source>
        <dbReference type="ARBA" id="ARBA00022603"/>
    </source>
</evidence>
<dbReference type="OrthoDB" id="9794400at2"/>
<dbReference type="EC" id="2.1.1.-" evidence="4"/>
<accession>A0A518CSI6</accession>
<evidence type="ECO:0000313" key="5">
    <source>
        <dbReference type="Proteomes" id="UP000317178"/>
    </source>
</evidence>
<dbReference type="PANTHER" id="PTHR43191">
    <property type="entry name" value="RRNA METHYLTRANSFERASE 3"/>
    <property type="match status" value="1"/>
</dbReference>
<dbReference type="Pfam" id="PF00588">
    <property type="entry name" value="SpoU_methylase"/>
    <property type="match status" value="1"/>
</dbReference>
<dbReference type="InterPro" id="IPR029028">
    <property type="entry name" value="Alpha/beta_knot_MTases"/>
</dbReference>
<dbReference type="Gene3D" id="3.40.1280.10">
    <property type="match status" value="1"/>
</dbReference>
<dbReference type="AlphaFoldDB" id="A0A518CSI6"/>
<sequence>MPPPAYNLPMTESFLNDLDDPRLEPYRDLKLTNQSRRQEIFVAEGRFVVERLLQSDFPIESVLVSEKKRHLFPEEYLDRVSLMVLPHELMQSLVGFDFHHGFLACGLRKQEQKLAEPEPGRRSLLLACPHIADPDNLGTMIRLARAFGADALLVGDQCTDPFSRRSIRVSMGNIFSLPIIQPADLQETLKGLKTEWEYEVAATVLDDRAEPLMEESRAERLILIFGNEATGLDPRWLEIADRQVTIPMDEGTDSLNVALSAGIFLYHYTRVAR</sequence>
<reference evidence="4 5" key="1">
    <citation type="submission" date="2019-02" db="EMBL/GenBank/DDBJ databases">
        <title>Deep-cultivation of Planctomycetes and their phenomic and genomic characterization uncovers novel biology.</title>
        <authorList>
            <person name="Wiegand S."/>
            <person name="Jogler M."/>
            <person name="Boedeker C."/>
            <person name="Pinto D."/>
            <person name="Vollmers J."/>
            <person name="Rivas-Marin E."/>
            <person name="Kohn T."/>
            <person name="Peeters S.H."/>
            <person name="Heuer A."/>
            <person name="Rast P."/>
            <person name="Oberbeckmann S."/>
            <person name="Bunk B."/>
            <person name="Jeske O."/>
            <person name="Meyerdierks A."/>
            <person name="Storesund J.E."/>
            <person name="Kallscheuer N."/>
            <person name="Luecker S."/>
            <person name="Lage O.M."/>
            <person name="Pohl T."/>
            <person name="Merkel B.J."/>
            <person name="Hornburger P."/>
            <person name="Mueller R.-W."/>
            <person name="Bruemmer F."/>
            <person name="Labrenz M."/>
            <person name="Spormann A.M."/>
            <person name="Op den Camp H."/>
            <person name="Overmann J."/>
            <person name="Amann R."/>
            <person name="Jetten M.S.M."/>
            <person name="Mascher T."/>
            <person name="Medema M.H."/>
            <person name="Devos D.P."/>
            <person name="Kaster A.-K."/>
            <person name="Ovreas L."/>
            <person name="Rohde M."/>
            <person name="Galperin M.Y."/>
            <person name="Jogler C."/>
        </authorList>
    </citation>
    <scope>NUCLEOTIDE SEQUENCE [LARGE SCALE GENOMIC DNA]</scope>
    <source>
        <strain evidence="4 5">Pla110</strain>
    </source>
</reference>
<gene>
    <name evidence="4" type="primary">nhs</name>
    <name evidence="4" type="ORF">Pla110_39520</name>
</gene>
<dbReference type="GO" id="GO:0006396">
    <property type="term" value="P:RNA processing"/>
    <property type="evidence" value="ECO:0007669"/>
    <property type="project" value="InterPro"/>
</dbReference>